<accession>A0A382F249</accession>
<organism evidence="1">
    <name type="scientific">marine metagenome</name>
    <dbReference type="NCBI Taxonomy" id="408172"/>
    <lineage>
        <taxon>unclassified sequences</taxon>
        <taxon>metagenomes</taxon>
        <taxon>ecological metagenomes</taxon>
    </lineage>
</organism>
<dbReference type="AlphaFoldDB" id="A0A382F249"/>
<name>A0A382F249_9ZZZZ</name>
<protein>
    <submittedName>
        <fullName evidence="1">Uncharacterized protein</fullName>
    </submittedName>
</protein>
<sequence length="41" mass="4602">MNNKQIIFALLLIALISFGFKLSVVDFSIPVNSDNLDYTLN</sequence>
<evidence type="ECO:0000313" key="1">
    <source>
        <dbReference type="EMBL" id="SVB57088.1"/>
    </source>
</evidence>
<proteinExistence type="predicted"/>
<gene>
    <name evidence="1" type="ORF">METZ01_LOCUS209942</name>
</gene>
<feature type="non-terminal residue" evidence="1">
    <location>
        <position position="41"/>
    </location>
</feature>
<dbReference type="EMBL" id="UINC01047610">
    <property type="protein sequence ID" value="SVB57088.1"/>
    <property type="molecule type" value="Genomic_DNA"/>
</dbReference>
<reference evidence="1" key="1">
    <citation type="submission" date="2018-05" db="EMBL/GenBank/DDBJ databases">
        <authorList>
            <person name="Lanie J.A."/>
            <person name="Ng W.-L."/>
            <person name="Kazmierczak K.M."/>
            <person name="Andrzejewski T.M."/>
            <person name="Davidsen T.M."/>
            <person name="Wayne K.J."/>
            <person name="Tettelin H."/>
            <person name="Glass J.I."/>
            <person name="Rusch D."/>
            <person name="Podicherti R."/>
            <person name="Tsui H.-C.T."/>
            <person name="Winkler M.E."/>
        </authorList>
    </citation>
    <scope>NUCLEOTIDE SEQUENCE</scope>
</reference>